<evidence type="ECO:0000313" key="2">
    <source>
        <dbReference type="EMBL" id="TKR81095.1"/>
    </source>
</evidence>
<dbReference type="EMBL" id="AZBU02000004">
    <property type="protein sequence ID" value="TKR81095.1"/>
    <property type="molecule type" value="Genomic_DNA"/>
</dbReference>
<accession>A0A4V6A2Y2</accession>
<name>A0A4V6A2Y2_STECR</name>
<reference evidence="2 3" key="1">
    <citation type="journal article" date="2015" name="Genome Biol.">
        <title>Comparative genomics of Steinernema reveals deeply conserved gene regulatory networks.</title>
        <authorList>
            <person name="Dillman A.R."/>
            <person name="Macchietto M."/>
            <person name="Porter C.F."/>
            <person name="Rogers A."/>
            <person name="Williams B."/>
            <person name="Antoshechkin I."/>
            <person name="Lee M.M."/>
            <person name="Goodwin Z."/>
            <person name="Lu X."/>
            <person name="Lewis E.E."/>
            <person name="Goodrich-Blair H."/>
            <person name="Stock S.P."/>
            <person name="Adams B.J."/>
            <person name="Sternberg P.W."/>
            <person name="Mortazavi A."/>
        </authorList>
    </citation>
    <scope>NUCLEOTIDE SEQUENCE [LARGE SCALE GENOMIC DNA]</scope>
    <source>
        <strain evidence="2 3">ALL</strain>
    </source>
</reference>
<proteinExistence type="predicted"/>
<dbReference type="Proteomes" id="UP000298663">
    <property type="component" value="Unassembled WGS sequence"/>
</dbReference>
<sequence length="116" mass="13490">MVLTTFDLQCTALSPNFHETKHSIQRCRCQATKPSFESLQTQPLHPTNAPRSSPPKQPWKHLPRQSKWLICGEELWKHSFSRRYFDSNRCILRCLKSACLSDLLLFHGLFQCTKSS</sequence>
<organism evidence="2 3">
    <name type="scientific">Steinernema carpocapsae</name>
    <name type="common">Entomopathogenic nematode</name>
    <dbReference type="NCBI Taxonomy" id="34508"/>
    <lineage>
        <taxon>Eukaryota</taxon>
        <taxon>Metazoa</taxon>
        <taxon>Ecdysozoa</taxon>
        <taxon>Nematoda</taxon>
        <taxon>Chromadorea</taxon>
        <taxon>Rhabditida</taxon>
        <taxon>Tylenchina</taxon>
        <taxon>Panagrolaimomorpha</taxon>
        <taxon>Strongyloidoidea</taxon>
        <taxon>Steinernematidae</taxon>
        <taxon>Steinernema</taxon>
    </lineage>
</organism>
<evidence type="ECO:0000256" key="1">
    <source>
        <dbReference type="SAM" id="MobiDB-lite"/>
    </source>
</evidence>
<feature type="compositionally biased region" description="Polar residues" evidence="1">
    <location>
        <begin position="38"/>
        <end position="51"/>
    </location>
</feature>
<keyword evidence="3" id="KW-1185">Reference proteome</keyword>
<gene>
    <name evidence="2" type="ORF">L596_015031</name>
</gene>
<dbReference type="AlphaFoldDB" id="A0A4V6A2Y2"/>
<reference evidence="2 3" key="2">
    <citation type="journal article" date="2019" name="G3 (Bethesda)">
        <title>Hybrid Assembly of the Genome of the Entomopathogenic Nematode Steinernema carpocapsae Identifies the X-Chromosome.</title>
        <authorList>
            <person name="Serra L."/>
            <person name="Macchietto M."/>
            <person name="Macias-Munoz A."/>
            <person name="McGill C.J."/>
            <person name="Rodriguez I.M."/>
            <person name="Rodriguez B."/>
            <person name="Murad R."/>
            <person name="Mortazavi A."/>
        </authorList>
    </citation>
    <scope>NUCLEOTIDE SEQUENCE [LARGE SCALE GENOMIC DNA]</scope>
    <source>
        <strain evidence="2 3">ALL</strain>
    </source>
</reference>
<comment type="caution">
    <text evidence="2">The sequence shown here is derived from an EMBL/GenBank/DDBJ whole genome shotgun (WGS) entry which is preliminary data.</text>
</comment>
<evidence type="ECO:0000313" key="3">
    <source>
        <dbReference type="Proteomes" id="UP000298663"/>
    </source>
</evidence>
<feature type="region of interest" description="Disordered" evidence="1">
    <location>
        <begin position="38"/>
        <end position="62"/>
    </location>
</feature>
<protein>
    <submittedName>
        <fullName evidence="2">Uncharacterized protein</fullName>
    </submittedName>
</protein>